<proteinExistence type="inferred from homology"/>
<evidence type="ECO:0000256" key="8">
    <source>
        <dbReference type="ARBA" id="ARBA00022927"/>
    </source>
</evidence>
<dbReference type="Gene3D" id="2.50.20.10">
    <property type="entry name" value="Lipoprotein localisation LolA/LolB/LppX"/>
    <property type="match status" value="1"/>
</dbReference>
<evidence type="ECO:0000256" key="2">
    <source>
        <dbReference type="ARBA" id="ARBA00007615"/>
    </source>
</evidence>
<comment type="similarity">
    <text evidence="2">Belongs to the LolA family.</text>
</comment>
<comment type="subcellular location">
    <subcellularLocation>
        <location evidence="1">Periplasm</location>
    </subcellularLocation>
</comment>
<protein>
    <recommendedName>
        <fullName evidence="4">Outer-membrane lipoprotein carrier protein</fullName>
    </recommendedName>
</protein>
<reference evidence="10 11" key="1">
    <citation type="journal article" date="2016" name="BMC Genomics">
        <title>Combined genomic and structural analyses of a cultured magnetotactic bacterium reveals its niche adaptation to a dynamic environment.</title>
        <authorList>
            <person name="Araujo A.C."/>
            <person name="Morillo V."/>
            <person name="Cypriano J."/>
            <person name="Teixeira L.C."/>
            <person name="Leao P."/>
            <person name="Lyra S."/>
            <person name="Almeida L.G."/>
            <person name="Bazylinski D.A."/>
            <person name="Vasconcellos A.T."/>
            <person name="Abreu F."/>
            <person name="Lins U."/>
        </authorList>
    </citation>
    <scope>NUCLEOTIDE SEQUENCE [LARGE SCALE GENOMIC DNA]</scope>
    <source>
        <strain evidence="10 11">IT-1</strain>
    </source>
</reference>
<keyword evidence="9" id="KW-0143">Chaperone</keyword>
<dbReference type="CDD" id="cd16325">
    <property type="entry name" value="LolA"/>
    <property type="match status" value="1"/>
</dbReference>
<evidence type="ECO:0000256" key="6">
    <source>
        <dbReference type="ARBA" id="ARBA00022729"/>
    </source>
</evidence>
<keyword evidence="10" id="KW-0449">Lipoprotein</keyword>
<dbReference type="GO" id="GO:0042597">
    <property type="term" value="C:periplasmic space"/>
    <property type="evidence" value="ECO:0007669"/>
    <property type="project" value="UniProtKB-SubCell"/>
</dbReference>
<gene>
    <name evidence="10" type="ORF">MAIT1_04266</name>
</gene>
<comment type="subunit">
    <text evidence="3">Monomer.</text>
</comment>
<keyword evidence="6" id="KW-0732">Signal</keyword>
<dbReference type="SUPFAM" id="SSF89392">
    <property type="entry name" value="Prokaryotic lipoproteins and lipoprotein localization factors"/>
    <property type="match status" value="1"/>
</dbReference>
<keyword evidence="7" id="KW-0574">Periplasm</keyword>
<dbReference type="PANTHER" id="PTHR35869:SF1">
    <property type="entry name" value="OUTER-MEMBRANE LIPOPROTEIN CARRIER PROTEIN"/>
    <property type="match status" value="1"/>
</dbReference>
<sequence length="177" mass="20064">MITLQGRFTQRSEVAGSGDLQESRGQFAAFKPGKFRWDYESPTPQMILSDGATLWFYEQELEQVTRVPAERMDQSPATFLVNGGRIVDQFGWRVRHSDAWNADTVVLMPKSQEGAAAQYQEIAITLAPNKDAILNLEVTDNLGNRSYIFFQDMQRNEPIDKQKFQFTPPKGVDVIDG</sequence>
<evidence type="ECO:0000256" key="5">
    <source>
        <dbReference type="ARBA" id="ARBA00022448"/>
    </source>
</evidence>
<keyword evidence="5" id="KW-0813">Transport</keyword>
<dbReference type="InterPro" id="IPR004564">
    <property type="entry name" value="OM_lipoprot_carrier_LolA-like"/>
</dbReference>
<dbReference type="GO" id="GO:0042953">
    <property type="term" value="P:lipoprotein transport"/>
    <property type="evidence" value="ECO:0007669"/>
    <property type="project" value="InterPro"/>
</dbReference>
<accession>A0A1Y2K4S8</accession>
<evidence type="ECO:0000256" key="9">
    <source>
        <dbReference type="ARBA" id="ARBA00023186"/>
    </source>
</evidence>
<dbReference type="InterPro" id="IPR018323">
    <property type="entry name" value="OM_lipoprot_carrier_LolA_Pbac"/>
</dbReference>
<organism evidence="10 11">
    <name type="scientific">Magnetofaba australis IT-1</name>
    <dbReference type="NCBI Taxonomy" id="1434232"/>
    <lineage>
        <taxon>Bacteria</taxon>
        <taxon>Pseudomonadati</taxon>
        <taxon>Pseudomonadota</taxon>
        <taxon>Magnetococcia</taxon>
        <taxon>Magnetococcales</taxon>
        <taxon>Magnetococcaceae</taxon>
        <taxon>Magnetofaba</taxon>
    </lineage>
</organism>
<evidence type="ECO:0000313" key="10">
    <source>
        <dbReference type="EMBL" id="OSM04367.1"/>
    </source>
</evidence>
<dbReference type="AlphaFoldDB" id="A0A1Y2K4S8"/>
<name>A0A1Y2K4S8_9PROT</name>
<dbReference type="InterPro" id="IPR029046">
    <property type="entry name" value="LolA/LolB/LppX"/>
</dbReference>
<dbReference type="Proteomes" id="UP000194003">
    <property type="component" value="Unassembled WGS sequence"/>
</dbReference>
<keyword evidence="8" id="KW-0653">Protein transport</keyword>
<dbReference type="NCBIfam" id="TIGR00547">
    <property type="entry name" value="lolA"/>
    <property type="match status" value="1"/>
</dbReference>
<evidence type="ECO:0000313" key="11">
    <source>
        <dbReference type="Proteomes" id="UP000194003"/>
    </source>
</evidence>
<evidence type="ECO:0000256" key="7">
    <source>
        <dbReference type="ARBA" id="ARBA00022764"/>
    </source>
</evidence>
<keyword evidence="11" id="KW-1185">Reference proteome</keyword>
<comment type="caution">
    <text evidence="10">The sequence shown here is derived from an EMBL/GenBank/DDBJ whole genome shotgun (WGS) entry which is preliminary data.</text>
</comment>
<evidence type="ECO:0000256" key="3">
    <source>
        <dbReference type="ARBA" id="ARBA00011245"/>
    </source>
</evidence>
<dbReference type="EMBL" id="LVJN01000019">
    <property type="protein sequence ID" value="OSM04367.1"/>
    <property type="molecule type" value="Genomic_DNA"/>
</dbReference>
<evidence type="ECO:0000256" key="4">
    <source>
        <dbReference type="ARBA" id="ARBA00014035"/>
    </source>
</evidence>
<dbReference type="Pfam" id="PF03548">
    <property type="entry name" value="LolA"/>
    <property type="match status" value="1"/>
</dbReference>
<dbReference type="STRING" id="1434232.MAIT1_04266"/>
<dbReference type="PANTHER" id="PTHR35869">
    <property type="entry name" value="OUTER-MEMBRANE LIPOPROTEIN CARRIER PROTEIN"/>
    <property type="match status" value="1"/>
</dbReference>
<evidence type="ECO:0000256" key="1">
    <source>
        <dbReference type="ARBA" id="ARBA00004418"/>
    </source>
</evidence>